<accession>A0A933NY16</accession>
<dbReference type="EMBL" id="JACRAF010000017">
    <property type="protein sequence ID" value="MBI4921218.1"/>
    <property type="molecule type" value="Genomic_DNA"/>
</dbReference>
<sequence length="142" mass="14559">MHRDRPAAPGYLANLMARLFHEVSGEGLAPLGIRPEQFPVLVELWFGPGASQASLVDSLELDAAGVDALVGSLAADGLVEAVPAETTAPLVLTAKGSGARDAAIAAARRANQTAAAALSEDELVAFIAMMNRVIDALKAAKS</sequence>
<reference evidence="1" key="1">
    <citation type="submission" date="2020-07" db="EMBL/GenBank/DDBJ databases">
        <title>Huge and variable diversity of episymbiotic CPR bacteria and DPANN archaea in groundwater ecosystems.</title>
        <authorList>
            <person name="He C.Y."/>
            <person name="Keren R."/>
            <person name="Whittaker M."/>
            <person name="Farag I.F."/>
            <person name="Doudna J."/>
            <person name="Cate J.H.D."/>
            <person name="Banfield J.F."/>
        </authorList>
    </citation>
    <scope>NUCLEOTIDE SEQUENCE</scope>
    <source>
        <strain evidence="1">NC_groundwater_1586_Pr3_B-0.1um_66_15</strain>
    </source>
</reference>
<dbReference type="Gene3D" id="1.10.10.10">
    <property type="entry name" value="Winged helix-like DNA-binding domain superfamily/Winged helix DNA-binding domain"/>
    <property type="match status" value="1"/>
</dbReference>
<organism evidence="1 2">
    <name type="scientific">Devosia nanyangense</name>
    <dbReference type="NCBI Taxonomy" id="1228055"/>
    <lineage>
        <taxon>Bacteria</taxon>
        <taxon>Pseudomonadati</taxon>
        <taxon>Pseudomonadota</taxon>
        <taxon>Alphaproteobacteria</taxon>
        <taxon>Hyphomicrobiales</taxon>
        <taxon>Devosiaceae</taxon>
        <taxon>Devosia</taxon>
    </lineage>
</organism>
<name>A0A933NY16_9HYPH</name>
<protein>
    <submittedName>
        <fullName evidence="1">Winged helix-turn-helix transcriptional regulator</fullName>
    </submittedName>
</protein>
<dbReference type="SUPFAM" id="SSF46785">
    <property type="entry name" value="Winged helix' DNA-binding domain"/>
    <property type="match status" value="1"/>
</dbReference>
<evidence type="ECO:0000313" key="1">
    <source>
        <dbReference type="EMBL" id="MBI4921218.1"/>
    </source>
</evidence>
<evidence type="ECO:0000313" key="2">
    <source>
        <dbReference type="Proteomes" id="UP000782610"/>
    </source>
</evidence>
<proteinExistence type="predicted"/>
<gene>
    <name evidence="1" type="ORF">HY834_05675</name>
</gene>
<comment type="caution">
    <text evidence="1">The sequence shown here is derived from an EMBL/GenBank/DDBJ whole genome shotgun (WGS) entry which is preliminary data.</text>
</comment>
<dbReference type="Proteomes" id="UP000782610">
    <property type="component" value="Unassembled WGS sequence"/>
</dbReference>
<dbReference type="InterPro" id="IPR036390">
    <property type="entry name" value="WH_DNA-bd_sf"/>
</dbReference>
<dbReference type="AlphaFoldDB" id="A0A933NY16"/>
<dbReference type="InterPro" id="IPR036388">
    <property type="entry name" value="WH-like_DNA-bd_sf"/>
</dbReference>